<keyword evidence="2" id="KW-1185">Reference proteome</keyword>
<dbReference type="Proteomes" id="UP001320706">
    <property type="component" value="Unassembled WGS sequence"/>
</dbReference>
<organism evidence="1 2">
    <name type="scientific">Zalaria obscura</name>
    <dbReference type="NCBI Taxonomy" id="2024903"/>
    <lineage>
        <taxon>Eukaryota</taxon>
        <taxon>Fungi</taxon>
        <taxon>Dikarya</taxon>
        <taxon>Ascomycota</taxon>
        <taxon>Pezizomycotina</taxon>
        <taxon>Dothideomycetes</taxon>
        <taxon>Dothideomycetidae</taxon>
        <taxon>Dothideales</taxon>
        <taxon>Zalariaceae</taxon>
        <taxon>Zalaria</taxon>
    </lineage>
</organism>
<evidence type="ECO:0000313" key="2">
    <source>
        <dbReference type="Proteomes" id="UP001320706"/>
    </source>
</evidence>
<comment type="caution">
    <text evidence="1">The sequence shown here is derived from an EMBL/GenBank/DDBJ whole genome shotgun (WGS) entry which is preliminary data.</text>
</comment>
<name>A0ACC3SHL4_9PEZI</name>
<protein>
    <submittedName>
        <fullName evidence="1">Uncharacterized protein</fullName>
    </submittedName>
</protein>
<sequence length="473" mass="50990">MAAVPPSDLNRQRIPKLQVRNRVTDDSSALQQSPIVPRTPSPPKGHPAEDDNATQPGSRDPLSYPANTPLRDTTLPLERISSSPPVSQSSPNAQGREKRRSKYGSLLGFLTLKEPSTAAFEEFAEQQRKVAAAKGARMNPVGMQTTPGRKLPADVPKVNSKWDGLPSPKSRRDPQTKNNRDSTYTVGSQSQWSSHTNSDRSTSSYGSKEQGPYAPSVATKKSENLQPSAAPKSKSRQEPTSKPMKRASAPQTLTASLDTSRFSSTPCLSGPRSQYSVSPDPKSPASSGVGTPADNYVTSSSLAGSDTGSVPRLHYFEATSSGEDAQRANDPDKVVVRSSGSGVLGPPISLPAKGSSIMRHSEDTRPDTSDEVARTGTKVKVRPQRLTLEDTPDNYSQGFSSPRATEERAPLSPSYRPHSSRDRLGLSMKVHKAEVLPWEVMGGPSFDGERPLPASPTKDERGRKRLSNLFGRT</sequence>
<evidence type="ECO:0000313" key="1">
    <source>
        <dbReference type="EMBL" id="KAK8213355.1"/>
    </source>
</evidence>
<accession>A0ACC3SHL4</accession>
<reference evidence="1" key="1">
    <citation type="submission" date="2024-02" db="EMBL/GenBank/DDBJ databases">
        <title>Metagenome Assembled Genome of Zalaria obscura JY119.</title>
        <authorList>
            <person name="Vighnesh L."/>
            <person name="Jagadeeshwari U."/>
            <person name="Venkata Ramana C."/>
            <person name="Sasikala C."/>
        </authorList>
    </citation>
    <scope>NUCLEOTIDE SEQUENCE</scope>
    <source>
        <strain evidence="1">JY119</strain>
    </source>
</reference>
<dbReference type="EMBL" id="JAMKPW020000011">
    <property type="protein sequence ID" value="KAK8213355.1"/>
    <property type="molecule type" value="Genomic_DNA"/>
</dbReference>
<proteinExistence type="predicted"/>
<gene>
    <name evidence="1" type="ORF">M8818_002654</name>
</gene>